<keyword evidence="2" id="KW-1185">Reference proteome</keyword>
<dbReference type="Gene3D" id="1.10.10.2840">
    <property type="entry name" value="PucR C-terminal helix-turn-helix domain"/>
    <property type="match status" value="1"/>
</dbReference>
<dbReference type="InterPro" id="IPR025736">
    <property type="entry name" value="PucR_C-HTH_dom"/>
</dbReference>
<dbReference type="OrthoDB" id="8450798at2"/>
<protein>
    <submittedName>
        <fullName evidence="1">Uncharacterized protein</fullName>
    </submittedName>
</protein>
<dbReference type="Pfam" id="PF07905">
    <property type="entry name" value="PucR"/>
    <property type="match status" value="1"/>
</dbReference>
<dbReference type="PANTHER" id="PTHR33744:SF1">
    <property type="entry name" value="DNA-BINDING TRANSCRIPTIONAL ACTIVATOR ADER"/>
    <property type="match status" value="1"/>
</dbReference>
<dbReference type="Pfam" id="PF13556">
    <property type="entry name" value="HTH_30"/>
    <property type="match status" value="1"/>
</dbReference>
<gene>
    <name evidence="1" type="ORF">A7J15_10545</name>
</gene>
<accession>A0A1B9N7V5</accession>
<organism evidence="1 2">
    <name type="scientific">Microbacterium sediminis</name>
    <dbReference type="NCBI Taxonomy" id="904291"/>
    <lineage>
        <taxon>Bacteria</taxon>
        <taxon>Bacillati</taxon>
        <taxon>Actinomycetota</taxon>
        <taxon>Actinomycetes</taxon>
        <taxon>Micrococcales</taxon>
        <taxon>Microbacteriaceae</taxon>
        <taxon>Microbacterium</taxon>
    </lineage>
</organism>
<dbReference type="PANTHER" id="PTHR33744">
    <property type="entry name" value="CARBOHYDRATE DIACID REGULATOR"/>
    <property type="match status" value="1"/>
</dbReference>
<sequence length="494" mass="51915">MSDRPTLRALLGRRDLGLRPIGEIADDDLDRTLRWIHSSDLADPTPFLDEGVALLTTGTQFAAMDDHAPYVGRLVRRGVAALGFGTEVVRDGVPDDLVAACAAAGLPLFEVPFRTPFIAVARANADALAAEAYARRSWALAAQRAISLAALRPDALGAALAELASQLGRWVGLYDATGALTHARPTRLPQAAAQGLRDEVARLLAAEVRAAETIPIEGRAFQIQTLGRGGALRGALVVEAAADGRLDQEERGVVTTVVAMAGFALEQREELTLTRAALRAGVLRALLRGELDLARDVAEPWGGLPAEPVTVGLLRDASDAALSYLELRAAQLRGRLAFGVLPAGGIAIIAGRGALDVFGEVARRFGTGVGVSLPGPYARLPRAIDQARAARGPEGVRVFGEAEVAVLDALGDDARAAARAVLAPLDGHPELTATLRAWLAHDARYDDAARALGVHRHTVRARVARAAELLGRDLASFAARAELWAALRATGPVA</sequence>
<evidence type="ECO:0000313" key="2">
    <source>
        <dbReference type="Proteomes" id="UP000093355"/>
    </source>
</evidence>
<name>A0A1B9N7V5_9MICO</name>
<dbReference type="EMBL" id="LXMD01000029">
    <property type="protein sequence ID" value="OCG72670.1"/>
    <property type="molecule type" value="Genomic_DNA"/>
</dbReference>
<dbReference type="InterPro" id="IPR051448">
    <property type="entry name" value="CdaR-like_regulators"/>
</dbReference>
<dbReference type="STRING" id="904291.A7J15_10545"/>
<proteinExistence type="predicted"/>
<dbReference type="InterPro" id="IPR012914">
    <property type="entry name" value="PucR_dom"/>
</dbReference>
<reference evidence="1 2" key="1">
    <citation type="submission" date="2016-05" db="EMBL/GenBank/DDBJ databases">
        <authorList>
            <person name="Lavstsen T."/>
            <person name="Jespersen J.S."/>
        </authorList>
    </citation>
    <scope>NUCLEOTIDE SEQUENCE [LARGE SCALE GENOMIC DNA]</scope>
    <source>
        <strain evidence="1 2">YLB-01</strain>
    </source>
</reference>
<dbReference type="Proteomes" id="UP000093355">
    <property type="component" value="Unassembled WGS sequence"/>
</dbReference>
<dbReference type="AlphaFoldDB" id="A0A1B9N7V5"/>
<dbReference type="RefSeq" id="WP_067027728.1">
    <property type="nucleotide sequence ID" value="NZ_CP038256.1"/>
</dbReference>
<comment type="caution">
    <text evidence="1">The sequence shown here is derived from an EMBL/GenBank/DDBJ whole genome shotgun (WGS) entry which is preliminary data.</text>
</comment>
<dbReference type="InterPro" id="IPR042070">
    <property type="entry name" value="PucR_C-HTH_sf"/>
</dbReference>
<evidence type="ECO:0000313" key="1">
    <source>
        <dbReference type="EMBL" id="OCG72670.1"/>
    </source>
</evidence>